<protein>
    <submittedName>
        <fullName evidence="1">Uncharacterized protein</fullName>
    </submittedName>
</protein>
<organism evidence="1 2">
    <name type="scientific">Pseudomonas syringae</name>
    <dbReference type="NCBI Taxonomy" id="317"/>
    <lineage>
        <taxon>Bacteria</taxon>
        <taxon>Pseudomonadati</taxon>
        <taxon>Pseudomonadota</taxon>
        <taxon>Gammaproteobacteria</taxon>
        <taxon>Pseudomonadales</taxon>
        <taxon>Pseudomonadaceae</taxon>
        <taxon>Pseudomonas</taxon>
    </lineage>
</organism>
<accession>A0A9Q3ZZL9</accession>
<evidence type="ECO:0000313" key="1">
    <source>
        <dbReference type="EMBL" id="MCF5065112.1"/>
    </source>
</evidence>
<proteinExistence type="predicted"/>
<name>A0A9Q3ZZL9_PSESX</name>
<reference evidence="1" key="1">
    <citation type="submission" date="2019-11" db="EMBL/GenBank/DDBJ databases">
        <title>Epiphytic Pseudomonas syringae from cherry orchards.</title>
        <authorList>
            <person name="Hulin M.T."/>
        </authorList>
    </citation>
    <scope>NUCLEOTIDE SEQUENCE</scope>
    <source>
        <strain evidence="1">PA-6-9A</strain>
    </source>
</reference>
<comment type="caution">
    <text evidence="1">The sequence shown here is derived from an EMBL/GenBank/DDBJ whole genome shotgun (WGS) entry which is preliminary data.</text>
</comment>
<sequence length="444" mass="48510">MPVNKTNATRFPQTALVGFSATRGEEYFPVGKKGEKPKAIINAFNAAERRFGEHFDVSTHAAVIKMMMLRFGQSPADVFDRVTPVAGGYNVIMKDEFKLHLTQDELQRAARASGFVGNDRGAIQNASFIFAAFVKRKQLEGTRASKSNSFEAVLTRTREGETPQRLLNGMGMVGFMRYVESNEMRGKDAVGVVGVRNFGSALVLEGVKHDHQRQEPLGHHYGYMLAGEESADDERWVEPGSASVSSVPVGVKPGDIWGGFYQGVEGNCVTVSAIKAAMMKFGQNPSGIYRNIRKTASGYKVTMRDGHSLHLTFKELQKAEQASNLKGADKNLIKDANFLYAVSAKRAQRENNEFRAKGSFEAAMGTLNDGEFPGEAFRRLGLYAYTRPSTAQELADGALGTLASTEHSVAVVNGNLDFYGSKWSLAASEWKNTGYRAIKLVGAS</sequence>
<dbReference type="EMBL" id="WKEU01000098">
    <property type="protein sequence ID" value="MCF5065112.1"/>
    <property type="molecule type" value="Genomic_DNA"/>
</dbReference>
<evidence type="ECO:0000313" key="2">
    <source>
        <dbReference type="Proteomes" id="UP000814207"/>
    </source>
</evidence>
<dbReference type="AlphaFoldDB" id="A0A9Q3ZZL9"/>
<gene>
    <name evidence="1" type="ORF">GIW73_19475</name>
</gene>
<dbReference type="Proteomes" id="UP000814207">
    <property type="component" value="Unassembled WGS sequence"/>
</dbReference>